<evidence type="ECO:0000256" key="1">
    <source>
        <dbReference type="SAM" id="Phobius"/>
    </source>
</evidence>
<dbReference type="EMBL" id="LT840185">
    <property type="protein sequence ID" value="SMF73475.1"/>
    <property type="molecule type" value="Genomic_DNA"/>
</dbReference>
<sequence length="153" mass="16430">MRLRTYLAIALLAFLVATIGAETFAGLAIGANSPTEALRRLSEWEPVELVGMAYMFTPFLAISLICAKTGEITSGHQARAIFAVAMLALTGLYAVGYWGAQEAMNEEKWTAAALGVGFLPVIFGAPVMLFSLLAAMLAVKFDRTVRSEGRHES</sequence>
<keyword evidence="1" id="KW-0812">Transmembrane</keyword>
<dbReference type="STRING" id="941907.SAMN06295910_2145"/>
<dbReference type="RefSeq" id="WP_085218765.1">
    <property type="nucleotide sequence ID" value="NZ_LT840185.1"/>
</dbReference>
<keyword evidence="3" id="KW-1185">Reference proteome</keyword>
<feature type="transmembrane region" description="Helical" evidence="1">
    <location>
        <begin position="79"/>
        <end position="100"/>
    </location>
</feature>
<keyword evidence="1" id="KW-0472">Membrane</keyword>
<evidence type="ECO:0000313" key="3">
    <source>
        <dbReference type="Proteomes" id="UP000192934"/>
    </source>
</evidence>
<name>A0A1X7GRG0_9SPHN</name>
<dbReference type="Proteomes" id="UP000192934">
    <property type="component" value="Chromosome I"/>
</dbReference>
<gene>
    <name evidence="2" type="ORF">SAMN06295910_2145</name>
</gene>
<keyword evidence="1" id="KW-1133">Transmembrane helix</keyword>
<feature type="transmembrane region" description="Helical" evidence="1">
    <location>
        <begin position="49"/>
        <end position="67"/>
    </location>
</feature>
<dbReference type="OrthoDB" id="7584241at2"/>
<accession>A0A1X7GRG0</accession>
<protein>
    <submittedName>
        <fullName evidence="2">Uncharacterized protein</fullName>
    </submittedName>
</protein>
<evidence type="ECO:0000313" key="2">
    <source>
        <dbReference type="EMBL" id="SMF73475.1"/>
    </source>
</evidence>
<feature type="transmembrane region" description="Helical" evidence="1">
    <location>
        <begin position="112"/>
        <end position="139"/>
    </location>
</feature>
<dbReference type="AlphaFoldDB" id="A0A1X7GRG0"/>
<reference evidence="3" key="1">
    <citation type="submission" date="2017-04" db="EMBL/GenBank/DDBJ databases">
        <authorList>
            <person name="Varghese N."/>
            <person name="Submissions S."/>
        </authorList>
    </citation>
    <scope>NUCLEOTIDE SEQUENCE [LARGE SCALE GENOMIC DNA]</scope>
    <source>
        <strain evidence="3">Dd16</strain>
    </source>
</reference>
<proteinExistence type="predicted"/>
<organism evidence="2 3">
    <name type="scientific">Allosphingosinicella indica</name>
    <dbReference type="NCBI Taxonomy" id="941907"/>
    <lineage>
        <taxon>Bacteria</taxon>
        <taxon>Pseudomonadati</taxon>
        <taxon>Pseudomonadota</taxon>
        <taxon>Alphaproteobacteria</taxon>
        <taxon>Sphingomonadales</taxon>
        <taxon>Sphingomonadaceae</taxon>
        <taxon>Allosphingosinicella</taxon>
    </lineage>
</organism>